<dbReference type="Gene3D" id="3.50.50.60">
    <property type="entry name" value="FAD/NAD(P)-binding domain"/>
    <property type="match status" value="2"/>
</dbReference>
<dbReference type="PANTHER" id="PTHR10742:SF410">
    <property type="entry name" value="LYSINE-SPECIFIC HISTONE DEMETHYLASE 2"/>
    <property type="match status" value="1"/>
</dbReference>
<evidence type="ECO:0000313" key="4">
    <source>
        <dbReference type="Proteomes" id="UP000019149"/>
    </source>
</evidence>
<dbReference type="OMA" id="PEVAVWR"/>
<feature type="compositionally biased region" description="Basic residues" evidence="1">
    <location>
        <begin position="608"/>
        <end position="617"/>
    </location>
</feature>
<feature type="compositionally biased region" description="Low complexity" evidence="1">
    <location>
        <begin position="621"/>
        <end position="649"/>
    </location>
</feature>
<name>W6ULM6_ECHGR</name>
<dbReference type="RefSeq" id="XP_024353227.1">
    <property type="nucleotide sequence ID" value="XM_024492301.1"/>
</dbReference>
<dbReference type="Gene3D" id="3.90.660.10">
    <property type="match status" value="1"/>
</dbReference>
<dbReference type="SUPFAM" id="SSF51905">
    <property type="entry name" value="FAD/NAD(P)-binding domain"/>
    <property type="match status" value="1"/>
</dbReference>
<comment type="caution">
    <text evidence="3">The sequence shown here is derived from an EMBL/GenBank/DDBJ whole genome shotgun (WGS) entry which is preliminary data.</text>
</comment>
<dbReference type="STRING" id="6210.W6ULM6"/>
<dbReference type="CTD" id="36338767"/>
<proteinExistence type="predicted"/>
<keyword evidence="4" id="KW-1185">Reference proteome</keyword>
<dbReference type="Proteomes" id="UP000019149">
    <property type="component" value="Unassembled WGS sequence"/>
</dbReference>
<feature type="compositionally biased region" description="Low complexity" evidence="1">
    <location>
        <begin position="592"/>
        <end position="604"/>
    </location>
</feature>
<feature type="compositionally biased region" description="Polar residues" evidence="1">
    <location>
        <begin position="659"/>
        <end position="677"/>
    </location>
</feature>
<dbReference type="GeneID" id="36338767"/>
<dbReference type="GO" id="GO:0032259">
    <property type="term" value="P:methylation"/>
    <property type="evidence" value="ECO:0007669"/>
    <property type="project" value="UniProtKB-KW"/>
</dbReference>
<dbReference type="KEGG" id="egl:EGR_03052"/>
<evidence type="ECO:0000313" key="3">
    <source>
        <dbReference type="EMBL" id="EUB62031.1"/>
    </source>
</evidence>
<protein>
    <submittedName>
        <fullName evidence="3">Lysine-specific histone demethylase</fullName>
    </submittedName>
</protein>
<evidence type="ECO:0000259" key="2">
    <source>
        <dbReference type="Pfam" id="PF01593"/>
    </source>
</evidence>
<feature type="region of interest" description="Disordered" evidence="1">
    <location>
        <begin position="749"/>
        <end position="773"/>
    </location>
</feature>
<accession>W6ULM6</accession>
<dbReference type="OrthoDB" id="7777654at2759"/>
<dbReference type="InterPro" id="IPR050281">
    <property type="entry name" value="Flavin_monoamine_oxidase"/>
</dbReference>
<dbReference type="SUPFAM" id="SSF54373">
    <property type="entry name" value="FAD-linked reductases, C-terminal domain"/>
    <property type="match status" value="1"/>
</dbReference>
<dbReference type="Pfam" id="PF01593">
    <property type="entry name" value="Amino_oxidase"/>
    <property type="match status" value="1"/>
</dbReference>
<feature type="domain" description="Amine oxidase" evidence="2">
    <location>
        <begin position="14"/>
        <end position="549"/>
    </location>
</feature>
<dbReference type="InterPro" id="IPR036188">
    <property type="entry name" value="FAD/NAD-bd_sf"/>
</dbReference>
<dbReference type="AlphaFoldDB" id="W6ULM6"/>
<dbReference type="GO" id="GO:0008168">
    <property type="term" value="F:methyltransferase activity"/>
    <property type="evidence" value="ECO:0007669"/>
    <property type="project" value="UniProtKB-KW"/>
</dbReference>
<organism evidence="3 4">
    <name type="scientific">Echinococcus granulosus</name>
    <name type="common">Hydatid tapeworm</name>
    <dbReference type="NCBI Taxonomy" id="6210"/>
    <lineage>
        <taxon>Eukaryota</taxon>
        <taxon>Metazoa</taxon>
        <taxon>Spiralia</taxon>
        <taxon>Lophotrochozoa</taxon>
        <taxon>Platyhelminthes</taxon>
        <taxon>Cestoda</taxon>
        <taxon>Eucestoda</taxon>
        <taxon>Cyclophyllidea</taxon>
        <taxon>Taeniidae</taxon>
        <taxon>Echinococcus</taxon>
        <taxon>Echinococcus granulosus group</taxon>
    </lineage>
</organism>
<dbReference type="GO" id="GO:0016491">
    <property type="term" value="F:oxidoreductase activity"/>
    <property type="evidence" value="ECO:0007669"/>
    <property type="project" value="InterPro"/>
</dbReference>
<dbReference type="InterPro" id="IPR002937">
    <property type="entry name" value="Amino_oxidase"/>
</dbReference>
<reference evidence="3 4" key="1">
    <citation type="journal article" date="2013" name="Nat. Genet.">
        <title>The genome of the hydatid tapeworm Echinococcus granulosus.</title>
        <authorList>
            <person name="Zheng H."/>
            <person name="Zhang W."/>
            <person name="Zhang L."/>
            <person name="Zhang Z."/>
            <person name="Li J."/>
            <person name="Lu G."/>
            <person name="Zhu Y."/>
            <person name="Wang Y."/>
            <person name="Huang Y."/>
            <person name="Liu J."/>
            <person name="Kang H."/>
            <person name="Chen J."/>
            <person name="Wang L."/>
            <person name="Chen A."/>
            <person name="Yu S."/>
            <person name="Gao Z."/>
            <person name="Jin L."/>
            <person name="Gu W."/>
            <person name="Wang Z."/>
            <person name="Zhao L."/>
            <person name="Shi B."/>
            <person name="Wen H."/>
            <person name="Lin R."/>
            <person name="Jones M.K."/>
            <person name="Brejova B."/>
            <person name="Vinar T."/>
            <person name="Zhao G."/>
            <person name="McManus D.P."/>
            <person name="Chen Z."/>
            <person name="Zhou Y."/>
            <person name="Wang S."/>
        </authorList>
    </citation>
    <scope>NUCLEOTIDE SEQUENCE [LARGE SCALE GENOMIC DNA]</scope>
</reference>
<sequence length="773" mass="84249">MVETCDVVVLGAGISGLAAAKVLAKEGLRVIVLEARDRHGGRIHTIFPQLGDNRPSFPIDLGASYLHGCCSDQEVQPLFALAHRLKITSITCPGDTLGPYRGWECPEVAVWRDPETGEKIDLGQVAQMSFLLDRCLLHSLMLTSKEASSNPLKPLSLAHVLDLALNESIDVLYKSGQRDSPELSDRERGIFDALFARYIAYVNPASRLPARLDLGEFYEHDALRGLANDPERPSAAERQACLDWLQQKRDFLATRPLVGGWPRRVRHRTEDRLVLSGFARFTDFLAHGMDVRLGQVVRRVDWTRPDEVRVETATGEVFVAPFCIVTLPVGVLKGLRHESAVTFVPALPLRKRKAIDNLGIPHSGSATHNKASHYADFVFEAIPLPFAIIILIFRPEDVFWDRTAAQINSSGGRLHALNLDLLGHRGTLMCHVWGGSPMVLAGRTDSEVVAEVMHLLAGMYQKKSSSHPLPQPIFTHVTRWSEDPFALGAYTAGEPNCCGDEDRRAYAQSLPLLGRPRLLFAGEGTIDSQGGQQCTHGAFLSGIERAFDVLDHLQQGGRCRLRDVRIVDYLMSRGNRSFPPHGMVRRGMKSVASSASTSTGTESPPSTPRRRYRRRARRYSETASLDGDTTSPSTSATSSSASSNCSADSPRGGGGLHWSSRTSTWASSGDTSNSSSECVPPSRKRLCQGRDLSSVKLTEPSVAVANSGDAAVLLGAVRLFFNLPHAIFLLSKHLSSSLQALATPPSHCGHKGMSTAKLPPGTFQMPSRGIGSN</sequence>
<dbReference type="PANTHER" id="PTHR10742">
    <property type="entry name" value="FLAVIN MONOAMINE OXIDASE"/>
    <property type="match status" value="1"/>
</dbReference>
<feature type="region of interest" description="Disordered" evidence="1">
    <location>
        <begin position="575"/>
        <end position="685"/>
    </location>
</feature>
<gene>
    <name evidence="3" type="ORF">EGR_03052</name>
</gene>
<evidence type="ECO:0000256" key="1">
    <source>
        <dbReference type="SAM" id="MobiDB-lite"/>
    </source>
</evidence>
<dbReference type="EMBL" id="APAU02000015">
    <property type="protein sequence ID" value="EUB62031.1"/>
    <property type="molecule type" value="Genomic_DNA"/>
</dbReference>